<keyword evidence="4" id="KW-1185">Reference proteome</keyword>
<evidence type="ECO:0000259" key="2">
    <source>
        <dbReference type="PROSITE" id="PS50110"/>
    </source>
</evidence>
<dbReference type="PROSITE" id="PS50110">
    <property type="entry name" value="RESPONSE_REGULATORY"/>
    <property type="match status" value="1"/>
</dbReference>
<evidence type="ECO:0000313" key="4">
    <source>
        <dbReference type="Proteomes" id="UP000256845"/>
    </source>
</evidence>
<dbReference type="Proteomes" id="UP000256845">
    <property type="component" value="Unassembled WGS sequence"/>
</dbReference>
<keyword evidence="1" id="KW-0597">Phosphoprotein</keyword>
<dbReference type="Gene3D" id="3.40.50.2300">
    <property type="match status" value="1"/>
</dbReference>
<dbReference type="SUPFAM" id="SSF52172">
    <property type="entry name" value="CheY-like"/>
    <property type="match status" value="1"/>
</dbReference>
<dbReference type="Pfam" id="PF00072">
    <property type="entry name" value="Response_reg"/>
    <property type="match status" value="1"/>
</dbReference>
<dbReference type="EMBL" id="QRDW01000002">
    <property type="protein sequence ID" value="RED52124.1"/>
    <property type="molecule type" value="Genomic_DNA"/>
</dbReference>
<feature type="modified residue" description="4-aspartylphosphate" evidence="1">
    <location>
        <position position="60"/>
    </location>
</feature>
<organism evidence="3 4">
    <name type="scientific">Aestuariispira insulae</name>
    <dbReference type="NCBI Taxonomy" id="1461337"/>
    <lineage>
        <taxon>Bacteria</taxon>
        <taxon>Pseudomonadati</taxon>
        <taxon>Pseudomonadota</taxon>
        <taxon>Alphaproteobacteria</taxon>
        <taxon>Rhodospirillales</taxon>
        <taxon>Kiloniellaceae</taxon>
        <taxon>Aestuariispira</taxon>
    </lineage>
</organism>
<dbReference type="InterPro" id="IPR011006">
    <property type="entry name" value="CheY-like_superfamily"/>
</dbReference>
<name>A0A3D9HRI4_9PROT</name>
<evidence type="ECO:0000256" key="1">
    <source>
        <dbReference type="PROSITE-ProRule" id="PRU00169"/>
    </source>
</evidence>
<reference evidence="3 4" key="1">
    <citation type="submission" date="2018-07" db="EMBL/GenBank/DDBJ databases">
        <title>Genomic Encyclopedia of Type Strains, Phase III (KMG-III): the genomes of soil and plant-associated and newly described type strains.</title>
        <authorList>
            <person name="Whitman W."/>
        </authorList>
    </citation>
    <scope>NUCLEOTIDE SEQUENCE [LARGE SCALE GENOMIC DNA]</scope>
    <source>
        <strain evidence="3 4">CECT 8488</strain>
    </source>
</reference>
<dbReference type="InterPro" id="IPR001789">
    <property type="entry name" value="Sig_transdc_resp-reg_receiver"/>
</dbReference>
<comment type="caution">
    <text evidence="3">The sequence shown here is derived from an EMBL/GenBank/DDBJ whole genome shotgun (WGS) entry which is preliminary data.</text>
</comment>
<dbReference type="RefSeq" id="WP_181905226.1">
    <property type="nucleotide sequence ID" value="NZ_QRDW01000002.1"/>
</dbReference>
<sequence length="164" mass="18347">MRVDELLDINLAIFDLGAHTIGLTKKALSDTGFRHITLFQDPDGLLDQCRLEKVDLIIIDDTHETQQALSVIRRLRDPAEGMVTNSKIVALLAERSEKSVGNAIACGVDNILVKPLQADKVRASLLQVMRDDRPYMTFDGYIGPDRRRRASQLDYTGSDRRLGV</sequence>
<proteinExistence type="predicted"/>
<accession>A0A3D9HRI4</accession>
<evidence type="ECO:0000313" key="3">
    <source>
        <dbReference type="EMBL" id="RED52124.1"/>
    </source>
</evidence>
<protein>
    <submittedName>
        <fullName evidence="3">Response regulator receiver domain-containing protein</fullName>
    </submittedName>
</protein>
<dbReference type="GO" id="GO:0000160">
    <property type="term" value="P:phosphorelay signal transduction system"/>
    <property type="evidence" value="ECO:0007669"/>
    <property type="project" value="InterPro"/>
</dbReference>
<dbReference type="AlphaFoldDB" id="A0A3D9HRI4"/>
<gene>
    <name evidence="3" type="ORF">DFP90_102142</name>
</gene>
<feature type="domain" description="Response regulatory" evidence="2">
    <location>
        <begin position="10"/>
        <end position="129"/>
    </location>
</feature>